<evidence type="ECO:0000313" key="2">
    <source>
        <dbReference type="EMBL" id="CAI5714349.1"/>
    </source>
</evidence>
<dbReference type="EMBL" id="CANTFM010000188">
    <property type="protein sequence ID" value="CAI5714349.1"/>
    <property type="molecule type" value="Genomic_DNA"/>
</dbReference>
<feature type="compositionally biased region" description="Low complexity" evidence="1">
    <location>
        <begin position="523"/>
        <end position="552"/>
    </location>
</feature>
<feature type="region of interest" description="Disordered" evidence="1">
    <location>
        <begin position="1"/>
        <end position="41"/>
    </location>
</feature>
<protein>
    <submittedName>
        <fullName evidence="2">Uncharacterized protein</fullName>
    </submittedName>
</protein>
<feature type="compositionally biased region" description="Polar residues" evidence="1">
    <location>
        <begin position="15"/>
        <end position="38"/>
    </location>
</feature>
<feature type="region of interest" description="Disordered" evidence="1">
    <location>
        <begin position="523"/>
        <end position="584"/>
    </location>
</feature>
<accession>A0AAV0T444</accession>
<comment type="caution">
    <text evidence="2">The sequence shown here is derived from an EMBL/GenBank/DDBJ whole genome shotgun (WGS) entry which is preliminary data.</text>
</comment>
<evidence type="ECO:0000256" key="1">
    <source>
        <dbReference type="SAM" id="MobiDB-lite"/>
    </source>
</evidence>
<gene>
    <name evidence="2" type="ORF">PDE001_LOCUS1126</name>
</gene>
<reference evidence="2" key="1">
    <citation type="submission" date="2022-12" db="EMBL/GenBank/DDBJ databases">
        <authorList>
            <person name="Webb A."/>
        </authorList>
    </citation>
    <scope>NUCLEOTIDE SEQUENCE</scope>
    <source>
        <strain evidence="2">Pd1</strain>
    </source>
</reference>
<organism evidence="2 3">
    <name type="scientific">Peronospora destructor</name>
    <dbReference type="NCBI Taxonomy" id="86335"/>
    <lineage>
        <taxon>Eukaryota</taxon>
        <taxon>Sar</taxon>
        <taxon>Stramenopiles</taxon>
        <taxon>Oomycota</taxon>
        <taxon>Peronosporomycetes</taxon>
        <taxon>Peronosporales</taxon>
        <taxon>Peronosporaceae</taxon>
        <taxon>Peronospora</taxon>
    </lineage>
</organism>
<dbReference type="AlphaFoldDB" id="A0AAV0T444"/>
<feature type="region of interest" description="Disordered" evidence="1">
    <location>
        <begin position="58"/>
        <end position="79"/>
    </location>
</feature>
<proteinExistence type="predicted"/>
<keyword evidence="3" id="KW-1185">Reference proteome</keyword>
<feature type="compositionally biased region" description="Low complexity" evidence="1">
    <location>
        <begin position="58"/>
        <end position="77"/>
    </location>
</feature>
<name>A0AAV0T444_9STRA</name>
<sequence length="584" mass="65297">MAVGMTLNQLYAPPSATSGSVPSPSTALTPPQGRSPTSIEDAKPNAVMQQMDRIYQMPYSTQQQQQQQQYSPQNPQSATSYAMQYQPLTKPGSFTPEDYAADPLPFEYSRKYLPPHREDVTTGLRDASPNIVVSSYNDTYGSQPVYTPVSTSGQRLNTYGQYVEPRGYPQPELATQVPQPHFPRSMGTQMYNSMPSAMLSNNSFPTLLDAHAMVTKKEVDTGQQQPQTPAHGDLRPISSTGTAQEAMIKVKTPLKLKYWRNGRRNLQCFPSCKVFGDYSAIKIEDLKQHDFMWGKCRGSLVTEVTLNSNMSFDDLVLLGRVHSLENIPVAFEEAVIRECMLGRTIEINKMDAMKDQWITGERLPDFAQQDGNVACFEFKPKVWKYTEDMTQGKCKRRNVKYYVQFEAFVQMVAGDRRYYACIGSGMSTSFEVGSSRVLARQKRKAATSAVEVANTSSQSGMTFMQSQQLMTHNGNPLMHNVMATHPLYAPTPTYHNDGQSRGLPSAFPQVMMLSQPEMHYPMQQQIPSSQQQQLPSSQQQQLTQSSSSQPLLGVKRKLSNERPAFSTGRSAKMLKPMSGVPQPI</sequence>
<evidence type="ECO:0000313" key="3">
    <source>
        <dbReference type="Proteomes" id="UP001162029"/>
    </source>
</evidence>
<dbReference type="Proteomes" id="UP001162029">
    <property type="component" value="Unassembled WGS sequence"/>
</dbReference>